<gene>
    <name evidence="1" type="ORF">OCBIM_22023757mg</name>
</gene>
<protein>
    <submittedName>
        <fullName evidence="1">Uncharacterized protein</fullName>
    </submittedName>
</protein>
<organism evidence="1">
    <name type="scientific">Octopus bimaculoides</name>
    <name type="common">California two-spotted octopus</name>
    <dbReference type="NCBI Taxonomy" id="37653"/>
    <lineage>
        <taxon>Eukaryota</taxon>
        <taxon>Metazoa</taxon>
        <taxon>Spiralia</taxon>
        <taxon>Lophotrochozoa</taxon>
        <taxon>Mollusca</taxon>
        <taxon>Cephalopoda</taxon>
        <taxon>Coleoidea</taxon>
        <taxon>Octopodiformes</taxon>
        <taxon>Octopoda</taxon>
        <taxon>Incirrata</taxon>
        <taxon>Octopodidae</taxon>
        <taxon>Octopus</taxon>
    </lineage>
</organism>
<dbReference type="EMBL" id="KQ416096">
    <property type="protein sequence ID" value="KOF98658.1"/>
    <property type="molecule type" value="Genomic_DNA"/>
</dbReference>
<proteinExistence type="predicted"/>
<evidence type="ECO:0000313" key="1">
    <source>
        <dbReference type="EMBL" id="KOF98658.1"/>
    </source>
</evidence>
<accession>A0A0L8IAY4</accession>
<name>A0A0L8IAY4_OCTBM</name>
<reference evidence="1" key="1">
    <citation type="submission" date="2015-07" db="EMBL/GenBank/DDBJ databases">
        <title>MeaNS - Measles Nucleotide Surveillance Program.</title>
        <authorList>
            <person name="Tran T."/>
            <person name="Druce J."/>
        </authorList>
    </citation>
    <scope>NUCLEOTIDE SEQUENCE</scope>
    <source>
        <strain evidence="1">UCB-OBI-ISO-001</strain>
        <tissue evidence="1">Gonad</tissue>
    </source>
</reference>
<sequence>MYISSSSLRNISYIIYNLFCKIISNSDNHDWRGETKE</sequence>
<dbReference type="AlphaFoldDB" id="A0A0L8IAY4"/>